<dbReference type="AlphaFoldDB" id="A0A1W0E6S8"/>
<dbReference type="EMBL" id="MNPJ01000015">
    <property type="protein sequence ID" value="OQS54954.1"/>
    <property type="molecule type" value="Genomic_DNA"/>
</dbReference>
<dbReference type="Proteomes" id="UP000192758">
    <property type="component" value="Unassembled WGS sequence"/>
</dbReference>
<dbReference type="VEuPathDB" id="MicrosporidiaDB:EHP00_1287"/>
<reference evidence="1 2" key="1">
    <citation type="journal article" date="2017" name="Environ. Microbiol.">
        <title>Decay of the glycolytic pathway and adaptation to intranuclear parasitism within Enterocytozoonidae microsporidia.</title>
        <authorList>
            <person name="Wiredu Boakye D."/>
            <person name="Jaroenlak P."/>
            <person name="Prachumwat A."/>
            <person name="Williams T.A."/>
            <person name="Bateman K.S."/>
            <person name="Itsathitphaisarn O."/>
            <person name="Sritunyalucksana K."/>
            <person name="Paszkiewicz K.H."/>
            <person name="Moore K.A."/>
            <person name="Stentiford G.D."/>
            <person name="Williams B.A."/>
        </authorList>
    </citation>
    <scope>NUCLEOTIDE SEQUENCE [LARGE SCALE GENOMIC DNA]</scope>
    <source>
        <strain evidence="1 2">TH1</strain>
    </source>
</reference>
<comment type="caution">
    <text evidence="1">The sequence shown here is derived from an EMBL/GenBank/DDBJ whole genome shotgun (WGS) entry which is preliminary data.</text>
</comment>
<protein>
    <submittedName>
        <fullName evidence="1">Uncharacterized protein</fullName>
    </submittedName>
</protein>
<evidence type="ECO:0000313" key="1">
    <source>
        <dbReference type="EMBL" id="OQS54954.1"/>
    </source>
</evidence>
<accession>A0A1W0E6S8</accession>
<name>A0A1W0E6S8_9MICR</name>
<evidence type="ECO:0000313" key="2">
    <source>
        <dbReference type="Proteomes" id="UP000192758"/>
    </source>
</evidence>
<keyword evidence="2" id="KW-1185">Reference proteome</keyword>
<organism evidence="1 2">
    <name type="scientific">Ecytonucleospora hepatopenaei</name>
    <dbReference type="NCBI Taxonomy" id="646526"/>
    <lineage>
        <taxon>Eukaryota</taxon>
        <taxon>Fungi</taxon>
        <taxon>Fungi incertae sedis</taxon>
        <taxon>Microsporidia</taxon>
        <taxon>Enterocytozoonidae</taxon>
        <taxon>Ecytonucleospora</taxon>
    </lineage>
</organism>
<sequence length="433" mass="51732">MLYQIHFIKLISCASNFTESDFTNEQSLIKDHQAEKEYFLFFENLLTKDNIAFMKTKYNDMYEECKTSLSTTPVNNMVMEYMMNNEQKDCFKCCYQMHDVYTVVRLLLKTLVSKAQLLLGLRYDLTSFHMLIKTPQLNKKSKNKFLKQERGLIYEHSYTNWCFFQMKYNIMNLIYTSHNFHAFCKEHYKKDSIEKIMPEILTFDLFINRLLMHFLEIFVLSYNFMLSNESDFLKHMLPCFTFNWTATAFFKQIEEKLFVEDGKFTDHNLCEKSNKLSIVGKFIEEKNTKTDVFFSQVYVQWAALARHLGPKIKSKTLQNFYLTHQHHNIELDFTQVLSYKTWVSFELNRHKTLTAKYREKENPKYTPTDTFLSTQSDNLEQESDVVGNVAMKQINNLNLIPKKEKQNKIHNTIVLYSIFIKLNYVIFDLKLKM</sequence>
<gene>
    <name evidence="1" type="ORF">EHP00_1287</name>
</gene>
<proteinExistence type="predicted"/>